<protein>
    <submittedName>
        <fullName evidence="1">Uncharacterized protein</fullName>
    </submittedName>
</protein>
<reference evidence="1 2" key="1">
    <citation type="submission" date="2024-02" db="EMBL/GenBank/DDBJ databases">
        <title>De novo assembly and annotation of 12 fungi associated with fruit tree decline syndrome in Ontario, Canada.</title>
        <authorList>
            <person name="Sulman M."/>
            <person name="Ellouze W."/>
            <person name="Ilyukhin E."/>
        </authorList>
    </citation>
    <scope>NUCLEOTIDE SEQUENCE [LARGE SCALE GENOMIC DNA]</scope>
    <source>
        <strain evidence="1 2">M169</strain>
    </source>
</reference>
<comment type="caution">
    <text evidence="1">The sequence shown here is derived from an EMBL/GenBank/DDBJ whole genome shotgun (WGS) entry which is preliminary data.</text>
</comment>
<name>A0ABR1PN78_DIAER</name>
<evidence type="ECO:0000313" key="2">
    <source>
        <dbReference type="Proteomes" id="UP001430848"/>
    </source>
</evidence>
<evidence type="ECO:0000313" key="1">
    <source>
        <dbReference type="EMBL" id="KAK7740383.1"/>
    </source>
</evidence>
<sequence length="146" mass="16371">MSEAVNKELKPNVDCFYSWEHWHEDNFLFYVIRITPTGQNSEGWARGVRDNIKGECGSGHINYFDAGRWHNTIEDFGEPRKINGTTFHGLEMTVPLGKWSPGEDEKSCVTSAIKKASCGVDLTFTNGTCYRKPGTMLVPITIPGQV</sequence>
<organism evidence="1 2">
    <name type="scientific">Diaporthe eres</name>
    <name type="common">Phomopsis oblonga</name>
    <dbReference type="NCBI Taxonomy" id="83184"/>
    <lineage>
        <taxon>Eukaryota</taxon>
        <taxon>Fungi</taxon>
        <taxon>Dikarya</taxon>
        <taxon>Ascomycota</taxon>
        <taxon>Pezizomycotina</taxon>
        <taxon>Sordariomycetes</taxon>
        <taxon>Sordariomycetidae</taxon>
        <taxon>Diaporthales</taxon>
        <taxon>Diaporthaceae</taxon>
        <taxon>Diaporthe</taxon>
        <taxon>Diaporthe eres species complex</taxon>
    </lineage>
</organism>
<dbReference type="Proteomes" id="UP001430848">
    <property type="component" value="Unassembled WGS sequence"/>
</dbReference>
<accession>A0ABR1PN78</accession>
<keyword evidence="2" id="KW-1185">Reference proteome</keyword>
<dbReference type="EMBL" id="JAKNSF020000003">
    <property type="protein sequence ID" value="KAK7740383.1"/>
    <property type="molecule type" value="Genomic_DNA"/>
</dbReference>
<gene>
    <name evidence="1" type="ORF">SLS63_001586</name>
</gene>
<proteinExistence type="predicted"/>